<evidence type="ECO:0000256" key="5">
    <source>
        <dbReference type="SAM" id="MobiDB-lite"/>
    </source>
</evidence>
<dbReference type="PRINTS" id="PR00834">
    <property type="entry name" value="PROTEASES2C"/>
</dbReference>
<dbReference type="Proteomes" id="UP000054558">
    <property type="component" value="Unassembled WGS sequence"/>
</dbReference>
<dbReference type="Gene3D" id="2.40.10.10">
    <property type="entry name" value="Trypsin-like serine proteases"/>
    <property type="match status" value="2"/>
</dbReference>
<feature type="region of interest" description="Disordered" evidence="5">
    <location>
        <begin position="40"/>
        <end position="93"/>
    </location>
</feature>
<dbReference type="PROSITE" id="PS50106">
    <property type="entry name" value="PDZ"/>
    <property type="match status" value="1"/>
</dbReference>
<name>A0A1Y1HLN4_KLENI</name>
<keyword evidence="8" id="KW-1185">Reference proteome</keyword>
<dbReference type="InterPro" id="IPR009003">
    <property type="entry name" value="Peptidase_S1_PA"/>
</dbReference>
<feature type="compositionally biased region" description="Polar residues" evidence="5">
    <location>
        <begin position="72"/>
        <end position="89"/>
    </location>
</feature>
<protein>
    <recommendedName>
        <fullName evidence="6">PDZ domain-containing protein</fullName>
    </recommendedName>
</protein>
<evidence type="ECO:0000256" key="2">
    <source>
        <dbReference type="ARBA" id="ARBA00022670"/>
    </source>
</evidence>
<dbReference type="OrthoDB" id="4217619at2759"/>
<dbReference type="GO" id="GO:0009507">
    <property type="term" value="C:chloroplast"/>
    <property type="evidence" value="ECO:0000318"/>
    <property type="project" value="GO_Central"/>
</dbReference>
<dbReference type="OMA" id="RRMAIEC"/>
<dbReference type="InterPro" id="IPR001478">
    <property type="entry name" value="PDZ"/>
</dbReference>
<dbReference type="SMART" id="SM00228">
    <property type="entry name" value="PDZ"/>
    <property type="match status" value="1"/>
</dbReference>
<accession>A0A1Y1HLN4</accession>
<keyword evidence="4" id="KW-0720">Serine protease</keyword>
<dbReference type="PANTHER" id="PTHR43343:SF3">
    <property type="entry name" value="PROTEASE DO-LIKE 8, CHLOROPLASTIC"/>
    <property type="match status" value="1"/>
</dbReference>
<evidence type="ECO:0000313" key="8">
    <source>
        <dbReference type="Proteomes" id="UP000054558"/>
    </source>
</evidence>
<evidence type="ECO:0000256" key="1">
    <source>
        <dbReference type="ARBA" id="ARBA00010541"/>
    </source>
</evidence>
<dbReference type="InterPro" id="IPR039382">
    <property type="entry name" value="DEGP1/8_PDZ_dom"/>
</dbReference>
<dbReference type="EMBL" id="DF236981">
    <property type="protein sequence ID" value="GAQ79514.1"/>
    <property type="molecule type" value="Genomic_DNA"/>
</dbReference>
<dbReference type="SUPFAM" id="SSF50156">
    <property type="entry name" value="PDZ domain-like"/>
    <property type="match status" value="1"/>
</dbReference>
<keyword evidence="3" id="KW-0378">Hydrolase</keyword>
<dbReference type="PANTHER" id="PTHR43343">
    <property type="entry name" value="PEPTIDASE S12"/>
    <property type="match status" value="1"/>
</dbReference>
<dbReference type="Gene3D" id="2.30.42.10">
    <property type="match status" value="1"/>
</dbReference>
<evidence type="ECO:0000256" key="3">
    <source>
        <dbReference type="ARBA" id="ARBA00022801"/>
    </source>
</evidence>
<evidence type="ECO:0000313" key="7">
    <source>
        <dbReference type="EMBL" id="GAQ79514.1"/>
    </source>
</evidence>
<dbReference type="InterPro" id="IPR036034">
    <property type="entry name" value="PDZ_sf"/>
</dbReference>
<evidence type="ECO:0000259" key="6">
    <source>
        <dbReference type="PROSITE" id="PS50106"/>
    </source>
</evidence>
<feature type="domain" description="PDZ" evidence="6">
    <location>
        <begin position="360"/>
        <end position="445"/>
    </location>
</feature>
<sequence length="473" mass="49619">MQVAPLSISSILGASPCLQTWSHFPARIDSLLLSVWPSSKTGPDCTRGRRHSRVRTRVCSQGEIFNRGASEEGSNTSQPSTSGRSSNDDPPTITRRSAIFLAATPSMLVALPAHAYRDTDVTLEQVTPPITPAGKLPPSEEATVQLFERSTYSVANIFDVTLRPQANMTGSVEVPEGNGSGIVWDSDGHIVTNYHVVGSVLSTNPGTQKVVARVTLLGTDGLQKTYEALLVGADRTKDLAVLKVSAPPSVLRPLQLGDSSLLRVGQRCLAIGNPFGFDHTLTTGVVSGLDRDIQSVTGVLIGGGIQTDAAINPGNSGGPLLNSRGELIGINTAIYSRSGTSSGIGFAIPAATVQRVVPQLIQYGRVMRPSLAVQIANELVARQVDVSSGALILAVTPNSAAAKAGLLPTRRGLGGNIVRGDVIVGLNDTPIVKPIDLAKTFDTLQVGVTVTLKVQREGQLLELPVALEESSGR</sequence>
<organism evidence="7 8">
    <name type="scientific">Klebsormidium nitens</name>
    <name type="common">Green alga</name>
    <name type="synonym">Ulothrix nitens</name>
    <dbReference type="NCBI Taxonomy" id="105231"/>
    <lineage>
        <taxon>Eukaryota</taxon>
        <taxon>Viridiplantae</taxon>
        <taxon>Streptophyta</taxon>
        <taxon>Klebsormidiophyceae</taxon>
        <taxon>Klebsormidiales</taxon>
        <taxon>Klebsormidiaceae</taxon>
        <taxon>Klebsormidium</taxon>
    </lineage>
</organism>
<keyword evidence="2" id="KW-0645">Protease</keyword>
<dbReference type="AlphaFoldDB" id="A0A1Y1HLN4"/>
<dbReference type="GO" id="GO:0010206">
    <property type="term" value="P:photosystem II repair"/>
    <property type="evidence" value="ECO:0000318"/>
    <property type="project" value="GO_Central"/>
</dbReference>
<dbReference type="STRING" id="105231.A0A1Y1HLN4"/>
<dbReference type="SUPFAM" id="SSF50494">
    <property type="entry name" value="Trypsin-like serine proteases"/>
    <property type="match status" value="1"/>
</dbReference>
<evidence type="ECO:0000256" key="4">
    <source>
        <dbReference type="ARBA" id="ARBA00022825"/>
    </source>
</evidence>
<reference evidence="7 8" key="1">
    <citation type="journal article" date="2014" name="Nat. Commun.">
        <title>Klebsormidium flaccidum genome reveals primary factors for plant terrestrial adaptation.</title>
        <authorList>
            <person name="Hori K."/>
            <person name="Maruyama F."/>
            <person name="Fujisawa T."/>
            <person name="Togashi T."/>
            <person name="Yamamoto N."/>
            <person name="Seo M."/>
            <person name="Sato S."/>
            <person name="Yamada T."/>
            <person name="Mori H."/>
            <person name="Tajima N."/>
            <person name="Moriyama T."/>
            <person name="Ikeuchi M."/>
            <person name="Watanabe M."/>
            <person name="Wada H."/>
            <person name="Kobayashi K."/>
            <person name="Saito M."/>
            <person name="Masuda T."/>
            <person name="Sasaki-Sekimoto Y."/>
            <person name="Mashiguchi K."/>
            <person name="Awai K."/>
            <person name="Shimojima M."/>
            <person name="Masuda S."/>
            <person name="Iwai M."/>
            <person name="Nobusawa T."/>
            <person name="Narise T."/>
            <person name="Kondo S."/>
            <person name="Saito H."/>
            <person name="Sato R."/>
            <person name="Murakawa M."/>
            <person name="Ihara Y."/>
            <person name="Oshima-Yamada Y."/>
            <person name="Ohtaka K."/>
            <person name="Satoh M."/>
            <person name="Sonobe K."/>
            <person name="Ishii M."/>
            <person name="Ohtani R."/>
            <person name="Kanamori-Sato M."/>
            <person name="Honoki R."/>
            <person name="Miyazaki D."/>
            <person name="Mochizuki H."/>
            <person name="Umetsu J."/>
            <person name="Higashi K."/>
            <person name="Shibata D."/>
            <person name="Kamiya Y."/>
            <person name="Sato N."/>
            <person name="Nakamura Y."/>
            <person name="Tabata S."/>
            <person name="Ida S."/>
            <person name="Kurokawa K."/>
            <person name="Ohta H."/>
        </authorList>
    </citation>
    <scope>NUCLEOTIDE SEQUENCE [LARGE SCALE GENOMIC DNA]</scope>
    <source>
        <strain evidence="7 8">NIES-2285</strain>
    </source>
</reference>
<dbReference type="CDD" id="cd00990">
    <property type="entry name" value="cpPDZ_AtDEGP1-like"/>
    <property type="match status" value="1"/>
</dbReference>
<proteinExistence type="inferred from homology"/>
<dbReference type="GO" id="GO:0006508">
    <property type="term" value="P:proteolysis"/>
    <property type="evidence" value="ECO:0007669"/>
    <property type="project" value="UniProtKB-KW"/>
</dbReference>
<dbReference type="FunFam" id="2.40.10.10:FF:000001">
    <property type="entry name" value="Periplasmic serine protease DegS"/>
    <property type="match status" value="1"/>
</dbReference>
<dbReference type="GO" id="GO:0008233">
    <property type="term" value="F:peptidase activity"/>
    <property type="evidence" value="ECO:0000318"/>
    <property type="project" value="GO_Central"/>
</dbReference>
<dbReference type="Pfam" id="PF13180">
    <property type="entry name" value="PDZ_2"/>
    <property type="match status" value="1"/>
</dbReference>
<dbReference type="Pfam" id="PF13365">
    <property type="entry name" value="Trypsin_2"/>
    <property type="match status" value="1"/>
</dbReference>
<dbReference type="InterPro" id="IPR051201">
    <property type="entry name" value="Chloro_Bact_Ser_Proteases"/>
</dbReference>
<gene>
    <name evidence="7" type="ORF">KFL_000320130</name>
</gene>
<comment type="similarity">
    <text evidence="1">Belongs to the peptidase S1C family.</text>
</comment>
<dbReference type="InterPro" id="IPR001940">
    <property type="entry name" value="Peptidase_S1C"/>
</dbReference>
<dbReference type="InterPro" id="IPR043504">
    <property type="entry name" value="Peptidase_S1_PA_chymotrypsin"/>
</dbReference>
<dbReference type="GO" id="GO:0004252">
    <property type="term" value="F:serine-type endopeptidase activity"/>
    <property type="evidence" value="ECO:0007669"/>
    <property type="project" value="InterPro"/>
</dbReference>